<feature type="transmembrane region" description="Helical" evidence="1">
    <location>
        <begin position="113"/>
        <end position="134"/>
    </location>
</feature>
<organism evidence="2 3">
    <name type="scientific">Actinomadura alba</name>
    <dbReference type="NCBI Taxonomy" id="406431"/>
    <lineage>
        <taxon>Bacteria</taxon>
        <taxon>Bacillati</taxon>
        <taxon>Actinomycetota</taxon>
        <taxon>Actinomycetes</taxon>
        <taxon>Streptosporangiales</taxon>
        <taxon>Thermomonosporaceae</taxon>
        <taxon>Actinomadura</taxon>
    </lineage>
</organism>
<evidence type="ECO:0000256" key="1">
    <source>
        <dbReference type="SAM" id="Phobius"/>
    </source>
</evidence>
<evidence type="ECO:0000313" key="3">
    <source>
        <dbReference type="Proteomes" id="UP000805614"/>
    </source>
</evidence>
<keyword evidence="1" id="KW-0472">Membrane</keyword>
<feature type="transmembrane region" description="Helical" evidence="1">
    <location>
        <begin position="68"/>
        <end position="93"/>
    </location>
</feature>
<comment type="caution">
    <text evidence="2">The sequence shown here is derived from an EMBL/GenBank/DDBJ whole genome shotgun (WGS) entry which is preliminary data.</text>
</comment>
<evidence type="ECO:0000313" key="2">
    <source>
        <dbReference type="EMBL" id="MBC6470284.1"/>
    </source>
</evidence>
<gene>
    <name evidence="2" type="ORF">HKK74_33055</name>
</gene>
<keyword evidence="3" id="KW-1185">Reference proteome</keyword>
<proteinExistence type="predicted"/>
<evidence type="ECO:0008006" key="4">
    <source>
        <dbReference type="Google" id="ProtNLM"/>
    </source>
</evidence>
<accession>A0ABR7LZJ6</accession>
<sequence>MEIAALVAWILAAVAGFRLLSSWLETGGLRRQAIKVTRYPSALVVGHPLIAAVGLIAWVLYVATTCEVYAWCAFVTLVIVALMGFVMFTRWLVGHRGGRHARGREQVFPSVAIAVHGAVAFATFVLVLLTAIAVHRP</sequence>
<protein>
    <recommendedName>
        <fullName evidence="4">Integral membrane protein</fullName>
    </recommendedName>
</protein>
<reference evidence="2 3" key="1">
    <citation type="submission" date="2020-06" db="EMBL/GenBank/DDBJ databases">
        <title>Actinomadura xiongansis sp. nov., isolated from soil of Baiyangdian.</title>
        <authorList>
            <person name="Zhang X."/>
        </authorList>
    </citation>
    <scope>NUCLEOTIDE SEQUENCE [LARGE SCALE GENOMIC DNA]</scope>
    <source>
        <strain evidence="2 3">HBUM206468</strain>
    </source>
</reference>
<dbReference type="RefSeq" id="WP_187247330.1">
    <property type="nucleotide sequence ID" value="NZ_BAAAOK010000017.1"/>
</dbReference>
<dbReference type="EMBL" id="JABVEC010000039">
    <property type="protein sequence ID" value="MBC6470284.1"/>
    <property type="molecule type" value="Genomic_DNA"/>
</dbReference>
<name>A0ABR7LZJ6_9ACTN</name>
<dbReference type="Proteomes" id="UP000805614">
    <property type="component" value="Unassembled WGS sequence"/>
</dbReference>
<keyword evidence="1" id="KW-1133">Transmembrane helix</keyword>
<keyword evidence="1" id="KW-0812">Transmembrane</keyword>
<feature type="transmembrane region" description="Helical" evidence="1">
    <location>
        <begin position="6"/>
        <end position="24"/>
    </location>
</feature>
<feature type="transmembrane region" description="Helical" evidence="1">
    <location>
        <begin position="36"/>
        <end position="62"/>
    </location>
</feature>